<keyword evidence="5" id="KW-0378">Hydrolase</keyword>
<reference evidence="9" key="2">
    <citation type="submission" date="2014-06" db="EMBL/GenBank/DDBJ databases">
        <authorList>
            <person name="Aslett M."/>
        </authorList>
    </citation>
    <scope>NUCLEOTIDE SEQUENCE</scope>
</reference>
<evidence type="ECO:0000256" key="2">
    <source>
        <dbReference type="ARBA" id="ARBA00022695"/>
    </source>
</evidence>
<evidence type="ECO:0000259" key="7">
    <source>
        <dbReference type="Pfam" id="PF00078"/>
    </source>
</evidence>
<dbReference type="CDD" id="cd09274">
    <property type="entry name" value="RNase_HI_RT_Ty3"/>
    <property type="match status" value="1"/>
</dbReference>
<evidence type="ECO:0000313" key="10">
    <source>
        <dbReference type="Proteomes" id="UP000492820"/>
    </source>
</evidence>
<dbReference type="Gene3D" id="3.30.70.270">
    <property type="match status" value="3"/>
</dbReference>
<dbReference type="Pfam" id="PF17917">
    <property type="entry name" value="RT_RNaseH"/>
    <property type="match status" value="1"/>
</dbReference>
<evidence type="ECO:0000256" key="6">
    <source>
        <dbReference type="ARBA" id="ARBA00022918"/>
    </source>
</evidence>
<name>A0A068WM78_ECHGR</name>
<dbReference type="SUPFAM" id="SSF56672">
    <property type="entry name" value="DNA/RNA polymerases"/>
    <property type="match status" value="1"/>
</dbReference>
<reference evidence="11" key="3">
    <citation type="submission" date="2020-10" db="UniProtKB">
        <authorList>
            <consortium name="WormBaseParasite"/>
        </authorList>
    </citation>
    <scope>IDENTIFICATION</scope>
</reference>
<evidence type="ECO:0000313" key="9">
    <source>
        <dbReference type="EMBL" id="CDS20849.1"/>
    </source>
</evidence>
<protein>
    <submittedName>
        <fullName evidence="9 11">KRAB A domain containing protein</fullName>
    </submittedName>
</protein>
<dbReference type="EMBL" id="LK028582">
    <property type="protein sequence ID" value="CDS20849.1"/>
    <property type="molecule type" value="Genomic_DNA"/>
</dbReference>
<dbReference type="InterPro" id="IPR041373">
    <property type="entry name" value="RT_RNaseH"/>
</dbReference>
<feature type="domain" description="Reverse transcriptase RNase H-like" evidence="8">
    <location>
        <begin position="252"/>
        <end position="352"/>
    </location>
</feature>
<dbReference type="FunFam" id="3.30.70.270:FF:000020">
    <property type="entry name" value="Transposon Tf2-6 polyprotein-like Protein"/>
    <property type="match status" value="1"/>
</dbReference>
<dbReference type="Proteomes" id="UP000492820">
    <property type="component" value="Unassembled WGS sequence"/>
</dbReference>
<evidence type="ECO:0000256" key="3">
    <source>
        <dbReference type="ARBA" id="ARBA00022722"/>
    </source>
</evidence>
<dbReference type="GO" id="GO:0004519">
    <property type="term" value="F:endonuclease activity"/>
    <property type="evidence" value="ECO:0007669"/>
    <property type="project" value="UniProtKB-KW"/>
</dbReference>
<reference evidence="9 10" key="1">
    <citation type="journal article" date="2013" name="Nature">
        <title>The genomes of four tapeworm species reveal adaptations to parasitism.</title>
        <authorList>
            <person name="Tsai I.J."/>
            <person name="Zarowiecki M."/>
            <person name="Holroyd N."/>
            <person name="Garciarrubio A."/>
            <person name="Sanchez-Flores A."/>
            <person name="Brooks K.L."/>
            <person name="Tracey A."/>
            <person name="Bobes R.J."/>
            <person name="Fragoso G."/>
            <person name="Sciutto E."/>
            <person name="Aslett M."/>
            <person name="Beasley H."/>
            <person name="Bennett H.M."/>
            <person name="Cai J."/>
            <person name="Camicia F."/>
            <person name="Clark R."/>
            <person name="Cucher M."/>
            <person name="De Silva N."/>
            <person name="Day T.A."/>
            <person name="Deplazes P."/>
            <person name="Estrada K."/>
            <person name="Fernandez C."/>
            <person name="Holland P.W."/>
            <person name="Hou J."/>
            <person name="Hu S."/>
            <person name="Huckvale T."/>
            <person name="Hung S.S."/>
            <person name="Kamenetzky L."/>
            <person name="Keane J.A."/>
            <person name="Kiss F."/>
            <person name="Koziol U."/>
            <person name="Lambert O."/>
            <person name="Liu K."/>
            <person name="Luo X."/>
            <person name="Luo Y."/>
            <person name="Macchiaroli N."/>
            <person name="Nichol S."/>
            <person name="Paps J."/>
            <person name="Parkinson J."/>
            <person name="Pouchkina-Stantcheva N."/>
            <person name="Riddiford N."/>
            <person name="Rosenzvit M."/>
            <person name="Salinas G."/>
            <person name="Wasmuth J.D."/>
            <person name="Zamanian M."/>
            <person name="Zheng Y."/>
            <person name="Cai X."/>
            <person name="Soberon X."/>
            <person name="Olson P.D."/>
            <person name="Laclette J.P."/>
            <person name="Brehm K."/>
            <person name="Berriman M."/>
            <person name="Garciarrubio A."/>
            <person name="Bobes R.J."/>
            <person name="Fragoso G."/>
            <person name="Sanchez-Flores A."/>
            <person name="Estrada K."/>
            <person name="Cevallos M.A."/>
            <person name="Morett E."/>
            <person name="Gonzalez V."/>
            <person name="Portillo T."/>
            <person name="Ochoa-Leyva A."/>
            <person name="Jose M.V."/>
            <person name="Sciutto E."/>
            <person name="Landa A."/>
            <person name="Jimenez L."/>
            <person name="Valdes V."/>
            <person name="Carrero J.C."/>
            <person name="Larralde C."/>
            <person name="Morales-Montor J."/>
            <person name="Limon-Lason J."/>
            <person name="Soberon X."/>
            <person name="Laclette J.P."/>
        </authorList>
    </citation>
    <scope>NUCLEOTIDE SEQUENCE [LARGE SCALE GENOMIC DNA]</scope>
</reference>
<keyword evidence="1" id="KW-0808">Transferase</keyword>
<evidence type="ECO:0000256" key="5">
    <source>
        <dbReference type="ARBA" id="ARBA00022801"/>
    </source>
</evidence>
<dbReference type="InterPro" id="IPR000477">
    <property type="entry name" value="RT_dom"/>
</dbReference>
<dbReference type="PANTHER" id="PTHR37984:SF5">
    <property type="entry name" value="PROTEIN NYNRIN-LIKE"/>
    <property type="match status" value="1"/>
</dbReference>
<dbReference type="WBParaSite" id="EgrG_000519700">
    <property type="protein sequence ID" value="EgrG_000519700"/>
    <property type="gene ID" value="EgrG_000519700"/>
</dbReference>
<evidence type="ECO:0000256" key="1">
    <source>
        <dbReference type="ARBA" id="ARBA00022679"/>
    </source>
</evidence>
<evidence type="ECO:0000259" key="8">
    <source>
        <dbReference type="Pfam" id="PF17917"/>
    </source>
</evidence>
<dbReference type="GO" id="GO:0003964">
    <property type="term" value="F:RNA-directed DNA polymerase activity"/>
    <property type="evidence" value="ECO:0007669"/>
    <property type="project" value="UniProtKB-KW"/>
</dbReference>
<dbReference type="FunFam" id="3.10.20.370:FF:000001">
    <property type="entry name" value="Retrovirus-related Pol polyprotein from transposon 17.6-like protein"/>
    <property type="match status" value="1"/>
</dbReference>
<proteinExistence type="predicted"/>
<accession>A0A068WM78</accession>
<dbReference type="InterPro" id="IPR043128">
    <property type="entry name" value="Rev_trsase/Diguanyl_cyclase"/>
</dbReference>
<dbReference type="Pfam" id="PF00078">
    <property type="entry name" value="RVT_1"/>
    <property type="match status" value="1"/>
</dbReference>
<evidence type="ECO:0000313" key="11">
    <source>
        <dbReference type="WBParaSite" id="EgrG_000519700"/>
    </source>
</evidence>
<dbReference type="PANTHER" id="PTHR37984">
    <property type="entry name" value="PROTEIN CBG26694"/>
    <property type="match status" value="1"/>
</dbReference>
<dbReference type="Gene3D" id="3.10.20.370">
    <property type="match status" value="1"/>
</dbReference>
<dbReference type="AlphaFoldDB" id="A0A068WM78"/>
<keyword evidence="3" id="KW-0540">Nuclease</keyword>
<feature type="domain" description="Reverse transcriptase" evidence="7">
    <location>
        <begin position="65"/>
        <end position="121"/>
    </location>
</feature>
<keyword evidence="2" id="KW-0548">Nucleotidyltransferase</keyword>
<dbReference type="GO" id="GO:0016787">
    <property type="term" value="F:hydrolase activity"/>
    <property type="evidence" value="ECO:0007669"/>
    <property type="project" value="UniProtKB-KW"/>
</dbReference>
<dbReference type="InterPro" id="IPR043502">
    <property type="entry name" value="DNA/RNA_pol_sf"/>
</dbReference>
<dbReference type="Gene3D" id="3.10.10.10">
    <property type="entry name" value="HIV Type 1 Reverse Transcriptase, subunit A, domain 1"/>
    <property type="match status" value="1"/>
</dbReference>
<keyword evidence="6" id="KW-0695">RNA-directed DNA polymerase</keyword>
<dbReference type="OrthoDB" id="27435at2759"/>
<keyword evidence="4" id="KW-0255">Endonuclease</keyword>
<evidence type="ECO:0000256" key="4">
    <source>
        <dbReference type="ARBA" id="ARBA00022759"/>
    </source>
</evidence>
<sequence length="390" mass="44375">MQHPRIVPPRAIPLDQANPDTLLPKDDADDICNALFEAPAIPMNNLDDLCAQLTHISDDERKELRELLLKKLNAVTKKNAFPLPHINDSLDSLHGSQWFSTLDLKSGYWQVEVAEADREKSANLKLVLDRLRDAGLTLNSKKYRFLLRSVTFLGHAVSSNGIAVTDDRVQKVRTWPTPTNQTELRSFLGLANYYRRSVKDFAKIASPLHKLTEKQAKKNFKWEKEHDEAFKELKLCSTPILALPNFESSAPPFILDTDASDAAVGGVLSQKDIKGGEHVIAYASTRLSKKMRQKSATQRELFAIYSMVRHFRHYLIARKFIVRTDHQALTWLKTMKEIDRSVALWYEELQQYDFTVQYRKGKGHGNADALSHRPTPAETGDVMVHTIFLS</sequence>
<organism evidence="9">
    <name type="scientific">Echinococcus granulosus</name>
    <name type="common">Hydatid tapeworm</name>
    <dbReference type="NCBI Taxonomy" id="6210"/>
    <lineage>
        <taxon>Eukaryota</taxon>
        <taxon>Metazoa</taxon>
        <taxon>Spiralia</taxon>
        <taxon>Lophotrochozoa</taxon>
        <taxon>Platyhelminthes</taxon>
        <taxon>Cestoda</taxon>
        <taxon>Eucestoda</taxon>
        <taxon>Cyclophyllidea</taxon>
        <taxon>Taeniidae</taxon>
        <taxon>Echinococcus</taxon>
        <taxon>Echinococcus granulosus group</taxon>
    </lineage>
</organism>
<gene>
    <name evidence="9" type="ORF">EgrG_000519700</name>
</gene>
<dbReference type="InterPro" id="IPR050951">
    <property type="entry name" value="Retrovirus_Pol_polyprotein"/>
</dbReference>